<accession>A0A1F7XZP9</accession>
<keyword evidence="4" id="KW-0720">Serine protease</keyword>
<dbReference type="Proteomes" id="UP000178419">
    <property type="component" value="Unassembled WGS sequence"/>
</dbReference>
<evidence type="ECO:0000313" key="5">
    <source>
        <dbReference type="EMBL" id="OGM20537.1"/>
    </source>
</evidence>
<dbReference type="InterPro" id="IPR005320">
    <property type="entry name" value="Peptidase_S51"/>
</dbReference>
<sequence>MNKTIVLTSNGMESVDVRKEIIKLLPKPSRQIELAHIITASNVEKSTDYVKRDKRQMLKLGLQVEDIDLKGKTEKVLKSLLEGKDVIYVQGGNAFYLLKYVRESGFHKVVKELIQKGVVYIGASAGSYIACPTIEMATWKHQDKNRVGLKDLKALNLAPFLITVHYESKYKAILKKEIPKAKFPVRILRDNQALLISNGKVKFVGKGEEVKSSDL</sequence>
<dbReference type="InterPro" id="IPR029062">
    <property type="entry name" value="Class_I_gatase-like"/>
</dbReference>
<comment type="similarity">
    <text evidence="1">Belongs to the peptidase S51 family.</text>
</comment>
<protein>
    <submittedName>
        <fullName evidence="5">Uncharacterized protein</fullName>
    </submittedName>
</protein>
<keyword evidence="3" id="KW-0378">Hydrolase</keyword>
<evidence type="ECO:0000313" key="6">
    <source>
        <dbReference type="Proteomes" id="UP000178419"/>
    </source>
</evidence>
<organism evidence="5 6">
    <name type="scientific">Candidatus Woesebacteria bacterium RIFCSPHIGHO2_01_FULL_38_9</name>
    <dbReference type="NCBI Taxonomy" id="1802492"/>
    <lineage>
        <taxon>Bacteria</taxon>
        <taxon>Candidatus Woeseibacteriota</taxon>
    </lineage>
</organism>
<comment type="caution">
    <text evidence="5">The sequence shown here is derived from an EMBL/GenBank/DDBJ whole genome shotgun (WGS) entry which is preliminary data.</text>
</comment>
<dbReference type="AlphaFoldDB" id="A0A1F7XZP9"/>
<dbReference type="Gene3D" id="3.40.50.880">
    <property type="match status" value="1"/>
</dbReference>
<keyword evidence="2" id="KW-0645">Protease</keyword>
<evidence type="ECO:0000256" key="4">
    <source>
        <dbReference type="ARBA" id="ARBA00022825"/>
    </source>
</evidence>
<name>A0A1F7XZP9_9BACT</name>
<evidence type="ECO:0000256" key="2">
    <source>
        <dbReference type="ARBA" id="ARBA00022670"/>
    </source>
</evidence>
<dbReference type="PANTHER" id="PTHR20842:SF0">
    <property type="entry name" value="ALPHA-ASPARTYL DIPEPTIDASE"/>
    <property type="match status" value="1"/>
</dbReference>
<dbReference type="Pfam" id="PF03575">
    <property type="entry name" value="Peptidase_S51"/>
    <property type="match status" value="1"/>
</dbReference>
<dbReference type="GO" id="GO:0006508">
    <property type="term" value="P:proteolysis"/>
    <property type="evidence" value="ECO:0007669"/>
    <property type="project" value="UniProtKB-KW"/>
</dbReference>
<dbReference type="GO" id="GO:0008236">
    <property type="term" value="F:serine-type peptidase activity"/>
    <property type="evidence" value="ECO:0007669"/>
    <property type="project" value="UniProtKB-KW"/>
</dbReference>
<gene>
    <name evidence="5" type="ORF">A2714_04075</name>
</gene>
<evidence type="ECO:0000256" key="1">
    <source>
        <dbReference type="ARBA" id="ARBA00006534"/>
    </source>
</evidence>
<dbReference type="SUPFAM" id="SSF52317">
    <property type="entry name" value="Class I glutamine amidotransferase-like"/>
    <property type="match status" value="1"/>
</dbReference>
<evidence type="ECO:0000256" key="3">
    <source>
        <dbReference type="ARBA" id="ARBA00022801"/>
    </source>
</evidence>
<reference evidence="5 6" key="1">
    <citation type="journal article" date="2016" name="Nat. Commun.">
        <title>Thousands of microbial genomes shed light on interconnected biogeochemical processes in an aquifer system.</title>
        <authorList>
            <person name="Anantharaman K."/>
            <person name="Brown C.T."/>
            <person name="Hug L.A."/>
            <person name="Sharon I."/>
            <person name="Castelle C.J."/>
            <person name="Probst A.J."/>
            <person name="Thomas B.C."/>
            <person name="Singh A."/>
            <person name="Wilkins M.J."/>
            <person name="Karaoz U."/>
            <person name="Brodie E.L."/>
            <person name="Williams K.H."/>
            <person name="Hubbard S.S."/>
            <person name="Banfield J.F."/>
        </authorList>
    </citation>
    <scope>NUCLEOTIDE SEQUENCE [LARGE SCALE GENOMIC DNA]</scope>
</reference>
<proteinExistence type="inferred from homology"/>
<dbReference type="EMBL" id="MGGE01000040">
    <property type="protein sequence ID" value="OGM20537.1"/>
    <property type="molecule type" value="Genomic_DNA"/>
</dbReference>
<dbReference type="PANTHER" id="PTHR20842">
    <property type="entry name" value="PROTEASE S51 ALPHA-ASPARTYL DIPEPTIDASE"/>
    <property type="match status" value="1"/>
</dbReference>